<evidence type="ECO:0000313" key="3">
    <source>
        <dbReference type="EMBL" id="NYJ00385.1"/>
    </source>
</evidence>
<comment type="caution">
    <text evidence="3">The sequence shown here is derived from an EMBL/GenBank/DDBJ whole genome shotgun (WGS) entry which is preliminary data.</text>
</comment>
<accession>A0A853BYU3</accession>
<gene>
    <name evidence="3" type="ORF">HNR19_001083</name>
</gene>
<dbReference type="GO" id="GO:0008237">
    <property type="term" value="F:metallopeptidase activity"/>
    <property type="evidence" value="ECO:0007669"/>
    <property type="project" value="InterPro"/>
</dbReference>
<dbReference type="Pfam" id="PF11350">
    <property type="entry name" value="DUF3152"/>
    <property type="match status" value="1"/>
</dbReference>
<dbReference type="InterPro" id="IPR024079">
    <property type="entry name" value="MetalloPept_cat_dom_sf"/>
</dbReference>
<dbReference type="Proteomes" id="UP000530424">
    <property type="component" value="Unassembled WGS sequence"/>
</dbReference>
<dbReference type="SUPFAM" id="SSF55486">
    <property type="entry name" value="Metalloproteases ('zincins'), catalytic domain"/>
    <property type="match status" value="1"/>
</dbReference>
<evidence type="ECO:0000259" key="2">
    <source>
        <dbReference type="Pfam" id="PF11350"/>
    </source>
</evidence>
<name>A0A853BYU3_9ACTN</name>
<feature type="chain" id="PRO_5039085241" description="DUF3152 domain-containing protein" evidence="1">
    <location>
        <begin position="21"/>
        <end position="298"/>
    </location>
</feature>
<dbReference type="Gene3D" id="3.40.390.10">
    <property type="entry name" value="Collagenase (Catalytic Domain)"/>
    <property type="match status" value="1"/>
</dbReference>
<dbReference type="Gene3D" id="2.60.40.2700">
    <property type="match status" value="1"/>
</dbReference>
<evidence type="ECO:0000256" key="1">
    <source>
        <dbReference type="SAM" id="SignalP"/>
    </source>
</evidence>
<dbReference type="AlphaFoldDB" id="A0A853BYU3"/>
<proteinExistence type="predicted"/>
<protein>
    <recommendedName>
        <fullName evidence="2">DUF3152 domain-containing protein</fullName>
    </recommendedName>
</protein>
<dbReference type="EMBL" id="JACCFP010000001">
    <property type="protein sequence ID" value="NYJ00385.1"/>
    <property type="molecule type" value="Genomic_DNA"/>
</dbReference>
<dbReference type="RefSeq" id="WP_179666983.1">
    <property type="nucleotide sequence ID" value="NZ_JACCFP010000001.1"/>
</dbReference>
<feature type="domain" description="DUF3152" evidence="2">
    <location>
        <begin position="132"/>
        <end position="269"/>
    </location>
</feature>
<organism evidence="3 4">
    <name type="scientific">Nocardioides thalensis</name>
    <dbReference type="NCBI Taxonomy" id="1914755"/>
    <lineage>
        <taxon>Bacteria</taxon>
        <taxon>Bacillati</taxon>
        <taxon>Actinomycetota</taxon>
        <taxon>Actinomycetes</taxon>
        <taxon>Propionibacteriales</taxon>
        <taxon>Nocardioidaceae</taxon>
        <taxon>Nocardioides</taxon>
    </lineage>
</organism>
<evidence type="ECO:0000313" key="4">
    <source>
        <dbReference type="Proteomes" id="UP000530424"/>
    </source>
</evidence>
<reference evidence="3 4" key="1">
    <citation type="submission" date="2020-07" db="EMBL/GenBank/DDBJ databases">
        <title>Sequencing the genomes of 1000 actinobacteria strains.</title>
        <authorList>
            <person name="Klenk H.-P."/>
        </authorList>
    </citation>
    <scope>NUCLEOTIDE SEQUENCE [LARGE SCALE GENOMIC DNA]</scope>
    <source>
        <strain evidence="3 4">DSM 103833</strain>
    </source>
</reference>
<sequence>MRPRVLGLLLPALLAGTLLAAPSTAVRGDDEEKPPLTMLREPHVKGVPRYGRTLEAVRGRWRPGPSRADYEWLRDGRPIRGETGFRYEIRPRDVGRRLAVRVTVHAPEHRATTVRVGVGRALHRVPVRRTVNYSVRVKGDFSSGVQQFKRLAQQTYDDPRGWRGRGVAFHRVARGGAFTLWISAAHLVPSFSSGCSAYWSCRVGRNVIINRDRWRWASPAWNNGPLGRRAYRHMVVNHETGHWLGFGHASCPGRGAPAPVMMQQSKGTDGCRFNPWPTLAELRAGRVAHRQQRLVDVE</sequence>
<keyword evidence="1" id="KW-0732">Signal</keyword>
<dbReference type="InterPro" id="IPR022603">
    <property type="entry name" value="DUF3152"/>
</dbReference>
<feature type="signal peptide" evidence="1">
    <location>
        <begin position="1"/>
        <end position="20"/>
    </location>
</feature>
<keyword evidence="4" id="KW-1185">Reference proteome</keyword>